<organism evidence="1 2">
    <name type="scientific">Ammonicoccus fulvus</name>
    <dbReference type="NCBI Taxonomy" id="3138240"/>
    <lineage>
        <taxon>Bacteria</taxon>
        <taxon>Bacillati</taxon>
        <taxon>Actinomycetota</taxon>
        <taxon>Actinomycetes</taxon>
        <taxon>Propionibacteriales</taxon>
        <taxon>Propionibacteriaceae</taxon>
        <taxon>Ammonicoccus</taxon>
    </lineage>
</organism>
<evidence type="ECO:0008006" key="3">
    <source>
        <dbReference type="Google" id="ProtNLM"/>
    </source>
</evidence>
<proteinExistence type="predicted"/>
<accession>A0ABZ3FTQ0</accession>
<evidence type="ECO:0000313" key="2">
    <source>
        <dbReference type="Proteomes" id="UP001442841"/>
    </source>
</evidence>
<sequence>MLPMGVHRMLLIQARMRMLMGHRLPVRSGITVMPGVRALPDGLGGARAAVIIMVRATHDGLLRIVRWESEDYVPHSIP</sequence>
<gene>
    <name evidence="1" type="ORF">AADG42_05760</name>
</gene>
<keyword evidence="2" id="KW-1185">Reference proteome</keyword>
<dbReference type="Proteomes" id="UP001442841">
    <property type="component" value="Chromosome"/>
</dbReference>
<dbReference type="RefSeq" id="WP_425308269.1">
    <property type="nucleotide sequence ID" value="NZ_CP154795.1"/>
</dbReference>
<dbReference type="EMBL" id="CP154795">
    <property type="protein sequence ID" value="XAN09494.1"/>
    <property type="molecule type" value="Genomic_DNA"/>
</dbReference>
<reference evidence="1 2" key="1">
    <citation type="submission" date="2024-04" db="EMBL/GenBank/DDBJ databases">
        <title>Isolation of an actinomycete strain from pig manure.</title>
        <authorList>
            <person name="Gong T."/>
            <person name="Yu Z."/>
            <person name="An M."/>
            <person name="Wei C."/>
            <person name="Yang W."/>
            <person name="Liu L."/>
        </authorList>
    </citation>
    <scope>NUCLEOTIDE SEQUENCE [LARGE SCALE GENOMIC DNA]</scope>
    <source>
        <strain evidence="1 2">ZF39</strain>
    </source>
</reference>
<name>A0ABZ3FTQ0_9ACTN</name>
<protein>
    <recommendedName>
        <fullName evidence="3">Secreted protein</fullName>
    </recommendedName>
</protein>
<evidence type="ECO:0000313" key="1">
    <source>
        <dbReference type="EMBL" id="XAN09494.1"/>
    </source>
</evidence>